<evidence type="ECO:0000256" key="8">
    <source>
        <dbReference type="ARBA" id="ARBA00023242"/>
    </source>
</evidence>
<evidence type="ECO:0000256" key="7">
    <source>
        <dbReference type="ARBA" id="ARBA00022884"/>
    </source>
</evidence>
<dbReference type="AlphaFoldDB" id="A0AAV2TSX1"/>
<evidence type="ECO:0000256" key="9">
    <source>
        <dbReference type="SAM" id="MobiDB-lite"/>
    </source>
</evidence>
<dbReference type="InterPro" id="IPR009000">
    <property type="entry name" value="Transl_B-barrel_sf"/>
</dbReference>
<comment type="subcellular location">
    <subcellularLocation>
        <location evidence="1">Nucleus</location>
    </subcellularLocation>
</comment>
<keyword evidence="6" id="KW-0597">Phosphoprotein</keyword>
<dbReference type="Pfam" id="PF04410">
    <property type="entry name" value="Gar1"/>
    <property type="match status" value="1"/>
</dbReference>
<dbReference type="SUPFAM" id="SSF50447">
    <property type="entry name" value="Translation proteins"/>
    <property type="match status" value="1"/>
</dbReference>
<evidence type="ECO:0000313" key="10">
    <source>
        <dbReference type="EMBL" id="CAL5139885.1"/>
    </source>
</evidence>
<dbReference type="InterPro" id="IPR040309">
    <property type="entry name" value="Naf1"/>
</dbReference>
<feature type="compositionally biased region" description="Polar residues" evidence="9">
    <location>
        <begin position="1"/>
        <end position="13"/>
    </location>
</feature>
<dbReference type="GO" id="GO:0000493">
    <property type="term" value="P:box H/ACA snoRNP assembly"/>
    <property type="evidence" value="ECO:0007669"/>
    <property type="project" value="InterPro"/>
</dbReference>
<feature type="region of interest" description="Disordered" evidence="9">
    <location>
        <begin position="345"/>
        <end position="369"/>
    </location>
</feature>
<evidence type="ECO:0000313" key="11">
    <source>
        <dbReference type="Proteomes" id="UP001497525"/>
    </source>
</evidence>
<comment type="caution">
    <text evidence="10">The sequence shown here is derived from an EMBL/GenBank/DDBJ whole genome shotgun (WGS) entry which is preliminary data.</text>
</comment>
<keyword evidence="8" id="KW-0539">Nucleus</keyword>
<feature type="compositionally biased region" description="Basic and acidic residues" evidence="9">
    <location>
        <begin position="352"/>
        <end position="363"/>
    </location>
</feature>
<evidence type="ECO:0000256" key="5">
    <source>
        <dbReference type="ARBA" id="ARBA00022552"/>
    </source>
</evidence>
<sequence>MLDTPSPSSQDLPANSDPPTLLTARNLASLEANSNARSDSEDSSSSEDCESLRPPSPKAEKRKPPLFTVIPNYVPRIPRPLDIDVALTRLGCVTSITDGCVIIHADARIPPMDAGSSVYLAGGKPLGEVYETFGPVMTPFYVVVLPNSSCLNMADGTSKSGKKNRKRGKNEDKKQSAGIEADNDPATDPGVGDIKVDCDSNACVTQKSPSSGDALHIDELDPQPSVDVPAQAISDAILNSVTAVDTPVSQPTGAEVNEINPNPDSSDSVVPEVQVGDVVYFVKNDAELTIPVFYSQLVQVKGSDASWVGDTEPPPEELDFSDDEEERLYKRTLRMKRRIPNGTEAGVSSDFDVPRTDHGDRPTIRRYPSHNATLNRTNNSSESSYCTRSPCSFSQPPQRTCVPVGERSFVSASIQSSNLQPCYTAAAASLRQPMWPPSSSMLSTSGPVYPCPSIPPPGYFPAPSTSSPFSFSGSSPNTVNYNSGGSHWPRAVSQPQMVSNAAGWLFSPNQITYASTQITPVSQQIVVANSADLSSGFRPSPLVGGLNYSYLGGFQPQIQSARSQSEIQFTPSAPCTETQPPYPFYGPRPT</sequence>
<keyword evidence="5" id="KW-0698">rRNA processing</keyword>
<dbReference type="PANTHER" id="PTHR31633:SF1">
    <property type="entry name" value="H_ACA RIBONUCLEOPROTEIN COMPLEX NON-CORE SUBUNIT NAF1"/>
    <property type="match status" value="1"/>
</dbReference>
<feature type="region of interest" description="Disordered" evidence="9">
    <location>
        <begin position="571"/>
        <end position="590"/>
    </location>
</feature>
<dbReference type="Gene3D" id="2.40.10.230">
    <property type="entry name" value="Probable tRNA pseudouridine synthase domain"/>
    <property type="match status" value="1"/>
</dbReference>
<feature type="compositionally biased region" description="Pro residues" evidence="9">
    <location>
        <begin position="580"/>
        <end position="590"/>
    </location>
</feature>
<gene>
    <name evidence="10" type="ORF">CDAUBV1_LOCUS15077</name>
</gene>
<dbReference type="InterPro" id="IPR038664">
    <property type="entry name" value="Gar1/Naf1_Cbf5-bd_sf"/>
</dbReference>
<reference evidence="10" key="1">
    <citation type="submission" date="2024-06" db="EMBL/GenBank/DDBJ databases">
        <authorList>
            <person name="Liu X."/>
            <person name="Lenzi L."/>
            <person name="Haldenby T S."/>
            <person name="Uol C."/>
        </authorList>
    </citation>
    <scope>NUCLEOTIDE SEQUENCE</scope>
</reference>
<dbReference type="GO" id="GO:0005634">
    <property type="term" value="C:nucleus"/>
    <property type="evidence" value="ECO:0007669"/>
    <property type="project" value="UniProtKB-SubCell"/>
</dbReference>
<dbReference type="GO" id="GO:0006364">
    <property type="term" value="P:rRNA processing"/>
    <property type="evidence" value="ECO:0007669"/>
    <property type="project" value="UniProtKB-KW"/>
</dbReference>
<name>A0AAV2TSX1_CALDB</name>
<keyword evidence="4" id="KW-0690">Ribosome biogenesis</keyword>
<evidence type="ECO:0000256" key="2">
    <source>
        <dbReference type="ARBA" id="ARBA00009801"/>
    </source>
</evidence>
<evidence type="ECO:0000256" key="1">
    <source>
        <dbReference type="ARBA" id="ARBA00004123"/>
    </source>
</evidence>
<evidence type="ECO:0000256" key="6">
    <source>
        <dbReference type="ARBA" id="ARBA00022553"/>
    </source>
</evidence>
<comment type="similarity">
    <text evidence="2">Belongs to the NAF1 family.</text>
</comment>
<organism evidence="10 11">
    <name type="scientific">Calicophoron daubneyi</name>
    <name type="common">Rumen fluke</name>
    <name type="synonym">Paramphistomum daubneyi</name>
    <dbReference type="NCBI Taxonomy" id="300641"/>
    <lineage>
        <taxon>Eukaryota</taxon>
        <taxon>Metazoa</taxon>
        <taxon>Spiralia</taxon>
        <taxon>Lophotrochozoa</taxon>
        <taxon>Platyhelminthes</taxon>
        <taxon>Trematoda</taxon>
        <taxon>Digenea</taxon>
        <taxon>Plagiorchiida</taxon>
        <taxon>Pronocephalata</taxon>
        <taxon>Paramphistomoidea</taxon>
        <taxon>Paramphistomidae</taxon>
        <taxon>Calicophoron</taxon>
    </lineage>
</organism>
<dbReference type="GO" id="GO:0001522">
    <property type="term" value="P:pseudouridine synthesis"/>
    <property type="evidence" value="ECO:0007669"/>
    <property type="project" value="InterPro"/>
</dbReference>
<dbReference type="PANTHER" id="PTHR31633">
    <property type="entry name" value="H/ACA RIBONUCLEOPROTEIN COMPLEX NON-CORE SUBUNIT NAF1"/>
    <property type="match status" value="1"/>
</dbReference>
<dbReference type="InterPro" id="IPR007504">
    <property type="entry name" value="H/ACA_rnp_Gar1/Naf1"/>
</dbReference>
<evidence type="ECO:0000256" key="4">
    <source>
        <dbReference type="ARBA" id="ARBA00022517"/>
    </source>
</evidence>
<feature type="region of interest" description="Disordered" evidence="9">
    <location>
        <begin position="154"/>
        <end position="193"/>
    </location>
</feature>
<evidence type="ECO:0000256" key="3">
    <source>
        <dbReference type="ARBA" id="ARBA00021438"/>
    </source>
</evidence>
<dbReference type="GO" id="GO:0003723">
    <property type="term" value="F:RNA binding"/>
    <property type="evidence" value="ECO:0007669"/>
    <property type="project" value="UniProtKB-KW"/>
</dbReference>
<dbReference type="EMBL" id="CAXLJL010000667">
    <property type="protein sequence ID" value="CAL5139885.1"/>
    <property type="molecule type" value="Genomic_DNA"/>
</dbReference>
<dbReference type="GO" id="GO:0005732">
    <property type="term" value="C:sno(s)RNA-containing ribonucleoprotein complex"/>
    <property type="evidence" value="ECO:0007669"/>
    <property type="project" value="InterPro"/>
</dbReference>
<keyword evidence="7" id="KW-0694">RNA-binding</keyword>
<proteinExistence type="inferred from homology"/>
<dbReference type="Proteomes" id="UP001497525">
    <property type="component" value="Unassembled WGS sequence"/>
</dbReference>
<feature type="region of interest" description="Disordered" evidence="9">
    <location>
        <begin position="1"/>
        <end position="63"/>
    </location>
</feature>
<accession>A0AAV2TSX1</accession>
<protein>
    <recommendedName>
        <fullName evidence="3">H/ACA ribonucleoprotein complex non-core subunit NAF1</fullName>
    </recommendedName>
</protein>